<gene>
    <name evidence="2" type="ORF">Tci_061564</name>
</gene>
<proteinExistence type="predicted"/>
<feature type="region of interest" description="Disordered" evidence="1">
    <location>
        <begin position="249"/>
        <end position="299"/>
    </location>
</feature>
<name>A0A6L2NTY9_TANCI</name>
<feature type="compositionally biased region" description="Basic and acidic residues" evidence="1">
    <location>
        <begin position="264"/>
        <end position="299"/>
    </location>
</feature>
<evidence type="ECO:0000313" key="2">
    <source>
        <dbReference type="EMBL" id="GEU89586.1"/>
    </source>
</evidence>
<feature type="region of interest" description="Disordered" evidence="1">
    <location>
        <begin position="148"/>
        <end position="203"/>
    </location>
</feature>
<comment type="caution">
    <text evidence="2">The sequence shown here is derived from an EMBL/GenBank/DDBJ whole genome shotgun (WGS) entry which is preliminary data.</text>
</comment>
<accession>A0A6L2NTY9</accession>
<reference evidence="2" key="1">
    <citation type="journal article" date="2019" name="Sci. Rep.">
        <title>Draft genome of Tanacetum cinerariifolium, the natural source of mosquito coil.</title>
        <authorList>
            <person name="Yamashiro T."/>
            <person name="Shiraishi A."/>
            <person name="Satake H."/>
            <person name="Nakayama K."/>
        </authorList>
    </citation>
    <scope>NUCLEOTIDE SEQUENCE</scope>
</reference>
<dbReference type="AlphaFoldDB" id="A0A6L2NTY9"/>
<evidence type="ECO:0000256" key="1">
    <source>
        <dbReference type="SAM" id="MobiDB-lite"/>
    </source>
</evidence>
<organism evidence="2">
    <name type="scientific">Tanacetum cinerariifolium</name>
    <name type="common">Dalmatian daisy</name>
    <name type="synonym">Chrysanthemum cinerariifolium</name>
    <dbReference type="NCBI Taxonomy" id="118510"/>
    <lineage>
        <taxon>Eukaryota</taxon>
        <taxon>Viridiplantae</taxon>
        <taxon>Streptophyta</taxon>
        <taxon>Embryophyta</taxon>
        <taxon>Tracheophyta</taxon>
        <taxon>Spermatophyta</taxon>
        <taxon>Magnoliopsida</taxon>
        <taxon>eudicotyledons</taxon>
        <taxon>Gunneridae</taxon>
        <taxon>Pentapetalae</taxon>
        <taxon>asterids</taxon>
        <taxon>campanulids</taxon>
        <taxon>Asterales</taxon>
        <taxon>Asteraceae</taxon>
        <taxon>Asteroideae</taxon>
        <taxon>Anthemideae</taxon>
        <taxon>Anthemidinae</taxon>
        <taxon>Tanacetum</taxon>
    </lineage>
</organism>
<protein>
    <submittedName>
        <fullName evidence="2">Uncharacterized protein</fullName>
    </submittedName>
</protein>
<dbReference type="EMBL" id="BKCJ010009995">
    <property type="protein sequence ID" value="GEU89586.1"/>
    <property type="molecule type" value="Genomic_DNA"/>
</dbReference>
<sequence>MARKIIPTAQLVPKFQGIGRCNNYAMLQSIPCSSECKIVGQILLDHPLSYALTASANILAVYLQQFWKTDRKTISYQGVVDKVSAFYSKFLAQPWQTMFKKKDVIQYPRFTKLRIADLMKKECTISRDENFDALLTNKIHATDDYKETTPRAYRTPTLTAASPEGKKRKKGAGEPSSLSKSLKVTIRQKKQVTPLIPPHSDDKERDEIAKATLLSLTLHKNTLAFEAQETVAKVQEKLVEEEIEKMVEEPVSHKENPEVVADDDVTKKKDDVKDADEVKDDNVEKTNDAAEEKDNDDHTDHTLVRTYAMDISQNLCNGRRGQIHHHIKKLMTHEFFMGKIREVLDYCKNIIPEMTFARANEMIKEEMPRLINLAVHKDHEIDHINVPELISKNLPLMDQK</sequence>